<dbReference type="EMBL" id="JAOZEV010000002">
    <property type="protein sequence ID" value="MCV9931438.1"/>
    <property type="molecule type" value="Genomic_DNA"/>
</dbReference>
<sequence length="222" mass="25956">MKKKYMIVVFNVILGLIVLFFYSNYKKAYTLKEYSPDIKHEKEISEYVIKNGESVLHDKLVRYNEKGNEVVEERIDNFPSGKIMRYTSYDDSGIQAFTILYDEKGNVENFKGHPLIETYQNKIASKRRLKEDVNQYLKVGDTLKHHYLIANIPNAKRTLKIENIDNTNAKRTLKKTSQIGIEVKEVLIKKGINTIQTVVNYKFNDKEKTSITYTESFEVEVH</sequence>
<evidence type="ECO:0000313" key="2">
    <source>
        <dbReference type="EMBL" id="MCV9931438.1"/>
    </source>
</evidence>
<evidence type="ECO:0000256" key="1">
    <source>
        <dbReference type="SAM" id="Phobius"/>
    </source>
</evidence>
<keyword evidence="1" id="KW-0812">Transmembrane</keyword>
<gene>
    <name evidence="2" type="ORF">OIU80_04025</name>
</gene>
<organism evidence="2 3">
    <name type="scientific">Flavobacterium frigoritolerans</name>
    <dbReference type="NCBI Taxonomy" id="2987686"/>
    <lineage>
        <taxon>Bacteria</taxon>
        <taxon>Pseudomonadati</taxon>
        <taxon>Bacteroidota</taxon>
        <taxon>Flavobacteriia</taxon>
        <taxon>Flavobacteriales</taxon>
        <taxon>Flavobacteriaceae</taxon>
        <taxon>Flavobacterium</taxon>
    </lineage>
</organism>
<dbReference type="RefSeq" id="WP_264285762.1">
    <property type="nucleotide sequence ID" value="NZ_JAOZEV010000002.1"/>
</dbReference>
<reference evidence="2" key="1">
    <citation type="submission" date="2022-10" db="EMBL/GenBank/DDBJ databases">
        <title>Two novel species of Flavobacterium.</title>
        <authorList>
            <person name="Liu Q."/>
            <person name="Xin Y.-H."/>
        </authorList>
    </citation>
    <scope>NUCLEOTIDE SEQUENCE</scope>
    <source>
        <strain evidence="2">LS1R47</strain>
    </source>
</reference>
<comment type="caution">
    <text evidence="2">The sequence shown here is derived from an EMBL/GenBank/DDBJ whole genome shotgun (WGS) entry which is preliminary data.</text>
</comment>
<feature type="transmembrane region" description="Helical" evidence="1">
    <location>
        <begin position="6"/>
        <end position="25"/>
    </location>
</feature>
<keyword evidence="3" id="KW-1185">Reference proteome</keyword>
<accession>A0A9X3C8I2</accession>
<protein>
    <submittedName>
        <fullName evidence="2">Uncharacterized protein</fullName>
    </submittedName>
</protein>
<proteinExistence type="predicted"/>
<evidence type="ECO:0000313" key="3">
    <source>
        <dbReference type="Proteomes" id="UP001151133"/>
    </source>
</evidence>
<dbReference type="AlphaFoldDB" id="A0A9X3C8I2"/>
<name>A0A9X3C8I2_9FLAO</name>
<dbReference type="Proteomes" id="UP001151133">
    <property type="component" value="Unassembled WGS sequence"/>
</dbReference>
<keyword evidence="1" id="KW-0472">Membrane</keyword>
<keyword evidence="1" id="KW-1133">Transmembrane helix</keyword>